<gene>
    <name evidence="24" type="ORF">FL583_38185</name>
</gene>
<evidence type="ECO:0000256" key="6">
    <source>
        <dbReference type="ARBA" id="ARBA00022553"/>
    </source>
</evidence>
<sequence length="1001" mass="106134">MKPTTGTRALRRRRLSERSKLALLAAALTLPLLVVACAYVNVEHGRLKSGQLERAGAAYLVPLSRLATAATLARHAMASGTKVRTEDVEAAAAAVDAADHRDGASLGVRAEWTRTSRTVRNAVRIAERAKAVAAYNTAVDQILTLMTHVREPSTALDGDVDTFYVMNAAIYQLPVLLDTPLRAVDAVLLDSPGENSTGAAGLAPMAAMAGRTTVLTNSLQNGLRRAFAATDSRDLLALRGSADQTVAIHRHGAQFVLDTAESGKPLPVEMSLLDPMIERTTALSAALLPVLRKLIDARITGLKHRIVGVAGATALAVMLAAWVLLSSLQGFRRDRDQAVAAAEAQAAFLATMSHEIRTPLNAVIGMTGVLMDTNLDTDQREYVTTVRDSGEALLSTINDILDFSKIESGELDLDDEPFDVQECVESALALLALLADRKDLELVGVVEDSCPRTLRGDVTRLRQILVNLLSNAVKFTDHGEVVITATAEATDPQGRVRLNFAVRDTGPGIPADRMDRVFRSFAQVDSSTTRVHGGTGLGLAISRSLAHAMGGDITVDSTVGVGSTFVATVILTACPGGDPGADTRIAGAAALIVDDNATNRQVLTLQLTGWGMRCTQAASAAEALRLTATGNRFDLAVLDLQMPDQDGIQLARALRADPSTADLPLILLSSIHSRPDAADRSLFAAMLAKPARAAQLHDHVRRALASAVPVQSSPDGVSAPAEETLPAPLRVLLAEDNTVNQRVAQLLLSKLGQRVDTVANGLEALRALERAPYDLVLMDVQMPVMDGLEATRRIRADIPADRQPRIVAMTASVLVEDRTACRAAGMDDYLPKPVRADDLRAVLLSVPCRSPDALGHPVQASRSDASVSDAIRDRLRELAGPTPSADDRELVVELLHSFLANTAPLVTELEYTLHAGDLESSAAIAHRLIGTTSNLNIDALAEACAEIERALRTGPLTADRIGILVTAAREQLDRAIPHLARAVADLAPASSPVPSPPEAPG</sequence>
<evidence type="ECO:0000256" key="5">
    <source>
        <dbReference type="ARBA" id="ARBA00022475"/>
    </source>
</evidence>
<dbReference type="InterPro" id="IPR011006">
    <property type="entry name" value="CheY-like_superfamily"/>
</dbReference>
<dbReference type="Pfam" id="PF02518">
    <property type="entry name" value="HATPase_c"/>
    <property type="match status" value="1"/>
</dbReference>
<dbReference type="Proteomes" id="UP000317982">
    <property type="component" value="Unassembled WGS sequence"/>
</dbReference>
<dbReference type="GO" id="GO:0005886">
    <property type="term" value="C:plasma membrane"/>
    <property type="evidence" value="ECO:0007669"/>
    <property type="project" value="UniProtKB-SubCell"/>
</dbReference>
<feature type="modified residue" description="4-aspartylphosphate" evidence="19">
    <location>
        <position position="779"/>
    </location>
</feature>
<keyword evidence="12 20" id="KW-1133">Transmembrane helix</keyword>
<dbReference type="SMART" id="SM00388">
    <property type="entry name" value="HisKA"/>
    <property type="match status" value="1"/>
</dbReference>
<dbReference type="Gene3D" id="1.10.287.130">
    <property type="match status" value="1"/>
</dbReference>
<keyword evidence="14 20" id="KW-0472">Membrane</keyword>
<evidence type="ECO:0000256" key="11">
    <source>
        <dbReference type="ARBA" id="ARBA00022840"/>
    </source>
</evidence>
<dbReference type="Gene3D" id="1.20.120.160">
    <property type="entry name" value="HPT domain"/>
    <property type="match status" value="1"/>
</dbReference>
<dbReference type="InterPro" id="IPR036097">
    <property type="entry name" value="HisK_dim/P_sf"/>
</dbReference>
<dbReference type="EMBL" id="VIRS01000056">
    <property type="protein sequence ID" value="TQS39802.1"/>
    <property type="molecule type" value="Genomic_DNA"/>
</dbReference>
<evidence type="ECO:0000256" key="2">
    <source>
        <dbReference type="ARBA" id="ARBA00004651"/>
    </source>
</evidence>
<evidence type="ECO:0000256" key="8">
    <source>
        <dbReference type="ARBA" id="ARBA00022692"/>
    </source>
</evidence>
<comment type="subcellular location">
    <subcellularLocation>
        <location evidence="2">Cell membrane</location>
        <topology evidence="2">Multi-pass membrane protein</topology>
    </subcellularLocation>
</comment>
<keyword evidence="9" id="KW-0547">Nucleotide-binding</keyword>
<dbReference type="InterPro" id="IPR036641">
    <property type="entry name" value="HPT_dom_sf"/>
</dbReference>
<keyword evidence="10" id="KW-0418">Kinase</keyword>
<reference evidence="24 25" key="1">
    <citation type="submission" date="2019-07" db="EMBL/GenBank/DDBJ databases">
        <title>Cryptosporangium phraense sp. nov., isolated from plant litter.</title>
        <authorList>
            <person name="Suriyachadkun C."/>
        </authorList>
    </citation>
    <scope>NUCLEOTIDE SEQUENCE [LARGE SCALE GENOMIC DNA]</scope>
    <source>
        <strain evidence="24 25">A-T 5661</strain>
    </source>
</reference>
<keyword evidence="11" id="KW-0067">ATP-binding</keyword>
<dbReference type="PROSITE" id="PS50894">
    <property type="entry name" value="HPT"/>
    <property type="match status" value="1"/>
</dbReference>
<dbReference type="Gene3D" id="3.30.565.10">
    <property type="entry name" value="Histidine kinase-like ATPase, C-terminal domain"/>
    <property type="match status" value="1"/>
</dbReference>
<dbReference type="InterPro" id="IPR036890">
    <property type="entry name" value="HATPase_C_sf"/>
</dbReference>
<evidence type="ECO:0000256" key="16">
    <source>
        <dbReference type="ARBA" id="ARBA00068150"/>
    </source>
</evidence>
<feature type="modified residue" description="Phosphohistidine" evidence="18">
    <location>
        <position position="926"/>
    </location>
</feature>
<dbReference type="SUPFAM" id="SSF47226">
    <property type="entry name" value="Histidine-containing phosphotransfer domain, HPT domain"/>
    <property type="match status" value="1"/>
</dbReference>
<keyword evidence="8 20" id="KW-0812">Transmembrane</keyword>
<dbReference type="CDD" id="cd00082">
    <property type="entry name" value="HisKA"/>
    <property type="match status" value="1"/>
</dbReference>
<name>A0A545AEP8_9ACTN</name>
<comment type="similarity">
    <text evidence="3">In the N-terminal section; belongs to the phytochrome family.</text>
</comment>
<dbReference type="FunFam" id="3.30.565.10:FF:000010">
    <property type="entry name" value="Sensor histidine kinase RcsC"/>
    <property type="match status" value="1"/>
</dbReference>
<comment type="caution">
    <text evidence="24">The sequence shown here is derived from an EMBL/GenBank/DDBJ whole genome shotgun (WGS) entry which is preliminary data.</text>
</comment>
<evidence type="ECO:0000256" key="4">
    <source>
        <dbReference type="ARBA" id="ARBA00012438"/>
    </source>
</evidence>
<evidence type="ECO:0000259" key="21">
    <source>
        <dbReference type="PROSITE" id="PS50109"/>
    </source>
</evidence>
<feature type="modified residue" description="4-aspartylphosphate" evidence="19">
    <location>
        <position position="639"/>
    </location>
</feature>
<dbReference type="GO" id="GO:0000155">
    <property type="term" value="F:phosphorelay sensor kinase activity"/>
    <property type="evidence" value="ECO:0007669"/>
    <property type="project" value="InterPro"/>
</dbReference>
<dbReference type="SUPFAM" id="SSF47384">
    <property type="entry name" value="Homodimeric domain of signal transducing histidine kinase"/>
    <property type="match status" value="1"/>
</dbReference>
<dbReference type="InterPro" id="IPR003594">
    <property type="entry name" value="HATPase_dom"/>
</dbReference>
<dbReference type="SMART" id="SM00073">
    <property type="entry name" value="HPT"/>
    <property type="match status" value="1"/>
</dbReference>
<dbReference type="SUPFAM" id="SSF52172">
    <property type="entry name" value="CheY-like"/>
    <property type="match status" value="2"/>
</dbReference>
<dbReference type="Pfam" id="PF00072">
    <property type="entry name" value="Response_reg"/>
    <property type="match status" value="2"/>
</dbReference>
<evidence type="ECO:0000256" key="17">
    <source>
        <dbReference type="ARBA" id="ARBA00074306"/>
    </source>
</evidence>
<feature type="domain" description="Histidine kinase" evidence="21">
    <location>
        <begin position="351"/>
        <end position="573"/>
    </location>
</feature>
<dbReference type="Gene3D" id="3.40.50.2300">
    <property type="match status" value="2"/>
</dbReference>
<evidence type="ECO:0000256" key="19">
    <source>
        <dbReference type="PROSITE-ProRule" id="PRU00169"/>
    </source>
</evidence>
<dbReference type="AlphaFoldDB" id="A0A545AEP8"/>
<dbReference type="PROSITE" id="PS50110">
    <property type="entry name" value="RESPONSE_REGULATORY"/>
    <property type="match status" value="2"/>
</dbReference>
<dbReference type="SUPFAM" id="SSF55874">
    <property type="entry name" value="ATPase domain of HSP90 chaperone/DNA topoisomerase II/histidine kinase"/>
    <property type="match status" value="1"/>
</dbReference>
<accession>A0A545AEP8</accession>
<evidence type="ECO:0000313" key="24">
    <source>
        <dbReference type="EMBL" id="TQS39802.1"/>
    </source>
</evidence>
<feature type="transmembrane region" description="Helical" evidence="20">
    <location>
        <begin position="306"/>
        <end position="325"/>
    </location>
</feature>
<dbReference type="InParanoid" id="A0A545AEP8"/>
<evidence type="ECO:0000256" key="9">
    <source>
        <dbReference type="ARBA" id="ARBA00022741"/>
    </source>
</evidence>
<dbReference type="RefSeq" id="WP_142709798.1">
    <property type="nucleotide sequence ID" value="NZ_VIRS01000056.1"/>
</dbReference>
<dbReference type="Pfam" id="PF00512">
    <property type="entry name" value="HisKA"/>
    <property type="match status" value="1"/>
</dbReference>
<evidence type="ECO:0000256" key="15">
    <source>
        <dbReference type="ARBA" id="ARBA00064003"/>
    </source>
</evidence>
<keyword evidence="13" id="KW-0902">Two-component regulatory system</keyword>
<dbReference type="InterPro" id="IPR008207">
    <property type="entry name" value="Sig_transdc_His_kin_Hpt_dom"/>
</dbReference>
<evidence type="ECO:0000256" key="10">
    <source>
        <dbReference type="ARBA" id="ARBA00022777"/>
    </source>
</evidence>
<evidence type="ECO:0000256" key="1">
    <source>
        <dbReference type="ARBA" id="ARBA00000085"/>
    </source>
</evidence>
<organism evidence="24 25">
    <name type="scientific">Cryptosporangium phraense</name>
    <dbReference type="NCBI Taxonomy" id="2593070"/>
    <lineage>
        <taxon>Bacteria</taxon>
        <taxon>Bacillati</taxon>
        <taxon>Actinomycetota</taxon>
        <taxon>Actinomycetes</taxon>
        <taxon>Cryptosporangiales</taxon>
        <taxon>Cryptosporangiaceae</taxon>
        <taxon>Cryptosporangium</taxon>
    </lineage>
</organism>
<evidence type="ECO:0000256" key="20">
    <source>
        <dbReference type="SAM" id="Phobius"/>
    </source>
</evidence>
<dbReference type="Pfam" id="PF01627">
    <property type="entry name" value="Hpt"/>
    <property type="match status" value="1"/>
</dbReference>
<dbReference type="InterPro" id="IPR003661">
    <property type="entry name" value="HisK_dim/P_dom"/>
</dbReference>
<evidence type="ECO:0000313" key="25">
    <source>
        <dbReference type="Proteomes" id="UP000317982"/>
    </source>
</evidence>
<keyword evidence="25" id="KW-1185">Reference proteome</keyword>
<dbReference type="FunFam" id="1.10.287.130:FF:000002">
    <property type="entry name" value="Two-component osmosensing histidine kinase"/>
    <property type="match status" value="1"/>
</dbReference>
<evidence type="ECO:0000256" key="3">
    <source>
        <dbReference type="ARBA" id="ARBA00006402"/>
    </source>
</evidence>
<feature type="domain" description="HPt" evidence="23">
    <location>
        <begin position="887"/>
        <end position="982"/>
    </location>
</feature>
<proteinExistence type="inferred from homology"/>
<comment type="catalytic activity">
    <reaction evidence="1">
        <text>ATP + protein L-histidine = ADP + protein N-phospho-L-histidine.</text>
        <dbReference type="EC" id="2.7.13.3"/>
    </reaction>
</comment>
<dbReference type="OrthoDB" id="9757990at2"/>
<evidence type="ECO:0000259" key="23">
    <source>
        <dbReference type="PROSITE" id="PS50894"/>
    </source>
</evidence>
<dbReference type="EC" id="2.7.13.3" evidence="4"/>
<evidence type="ECO:0000259" key="22">
    <source>
        <dbReference type="PROSITE" id="PS50110"/>
    </source>
</evidence>
<comment type="subunit">
    <text evidence="15">At low DSF concentrations, interacts with RpfF.</text>
</comment>
<dbReference type="CDD" id="cd16922">
    <property type="entry name" value="HATPase_EvgS-ArcB-TorS-like"/>
    <property type="match status" value="1"/>
</dbReference>
<evidence type="ECO:0000256" key="12">
    <source>
        <dbReference type="ARBA" id="ARBA00022989"/>
    </source>
</evidence>
<dbReference type="PANTHER" id="PTHR45339:SF1">
    <property type="entry name" value="HYBRID SIGNAL TRANSDUCTION HISTIDINE KINASE J"/>
    <property type="match status" value="1"/>
</dbReference>
<keyword evidence="6 19" id="KW-0597">Phosphoprotein</keyword>
<dbReference type="SMART" id="SM00387">
    <property type="entry name" value="HATPase_c"/>
    <property type="match status" value="1"/>
</dbReference>
<dbReference type="PRINTS" id="PR00344">
    <property type="entry name" value="BCTRLSENSOR"/>
</dbReference>
<protein>
    <recommendedName>
        <fullName evidence="17">Circadian input-output histidine kinase CikA</fullName>
        <ecNumber evidence="4">2.7.13.3</ecNumber>
    </recommendedName>
    <alternativeName>
        <fullName evidence="16">Sensory/regulatory protein RpfC</fullName>
    </alternativeName>
</protein>
<dbReference type="PROSITE" id="PS50109">
    <property type="entry name" value="HIS_KIN"/>
    <property type="match status" value="1"/>
</dbReference>
<evidence type="ECO:0000256" key="13">
    <source>
        <dbReference type="ARBA" id="ARBA00023012"/>
    </source>
</evidence>
<dbReference type="CDD" id="cd00156">
    <property type="entry name" value="REC"/>
    <property type="match status" value="1"/>
</dbReference>
<dbReference type="InterPro" id="IPR004358">
    <property type="entry name" value="Sig_transdc_His_kin-like_C"/>
</dbReference>
<evidence type="ECO:0000256" key="7">
    <source>
        <dbReference type="ARBA" id="ARBA00022679"/>
    </source>
</evidence>
<evidence type="ECO:0000256" key="14">
    <source>
        <dbReference type="ARBA" id="ARBA00023136"/>
    </source>
</evidence>
<dbReference type="InterPro" id="IPR005467">
    <property type="entry name" value="His_kinase_dom"/>
</dbReference>
<keyword evidence="7" id="KW-0808">Transferase</keyword>
<dbReference type="SMART" id="SM00448">
    <property type="entry name" value="REC"/>
    <property type="match status" value="2"/>
</dbReference>
<keyword evidence="5" id="KW-1003">Cell membrane</keyword>
<evidence type="ECO:0000256" key="18">
    <source>
        <dbReference type="PROSITE-ProRule" id="PRU00110"/>
    </source>
</evidence>
<dbReference type="InterPro" id="IPR001789">
    <property type="entry name" value="Sig_transdc_resp-reg_receiver"/>
</dbReference>
<dbReference type="PANTHER" id="PTHR45339">
    <property type="entry name" value="HYBRID SIGNAL TRANSDUCTION HISTIDINE KINASE J"/>
    <property type="match status" value="1"/>
</dbReference>
<feature type="domain" description="Response regulatory" evidence="22">
    <location>
        <begin position="730"/>
        <end position="847"/>
    </location>
</feature>
<dbReference type="CDD" id="cd17546">
    <property type="entry name" value="REC_hyHK_CKI1_RcsC-like"/>
    <property type="match status" value="1"/>
</dbReference>
<dbReference type="GO" id="GO:0005524">
    <property type="term" value="F:ATP binding"/>
    <property type="evidence" value="ECO:0007669"/>
    <property type="project" value="UniProtKB-KW"/>
</dbReference>
<feature type="domain" description="Response regulatory" evidence="22">
    <location>
        <begin position="589"/>
        <end position="704"/>
    </location>
</feature>